<comment type="caution">
    <text evidence="1">The sequence shown here is derived from an EMBL/GenBank/DDBJ whole genome shotgun (WGS) entry which is preliminary data.</text>
</comment>
<accession>A0ABS1J5K2</accession>
<dbReference type="RefSeq" id="WP_201630913.1">
    <property type="nucleotide sequence ID" value="NZ_JAEQNB010000001.1"/>
</dbReference>
<dbReference type="EMBL" id="JAEQNB010000001">
    <property type="protein sequence ID" value="MBL0385562.1"/>
    <property type="molecule type" value="Genomic_DNA"/>
</dbReference>
<protein>
    <submittedName>
        <fullName evidence="1">Uncharacterized protein</fullName>
    </submittedName>
</protein>
<organism evidence="1 2">
    <name type="scientific">Tumebacillus amylolyticus</name>
    <dbReference type="NCBI Taxonomy" id="2801339"/>
    <lineage>
        <taxon>Bacteria</taxon>
        <taxon>Bacillati</taxon>
        <taxon>Bacillota</taxon>
        <taxon>Bacilli</taxon>
        <taxon>Bacillales</taxon>
        <taxon>Alicyclobacillaceae</taxon>
        <taxon>Tumebacillus</taxon>
    </lineage>
</organism>
<evidence type="ECO:0000313" key="1">
    <source>
        <dbReference type="EMBL" id="MBL0385562.1"/>
    </source>
</evidence>
<sequence length="67" mass="7611">MVIQANMPVNRIVEVWGITQEVFQRLKIQVDSRETLKELVHENELLHLIEELNHLVGSSGKTCTEGG</sequence>
<evidence type="ECO:0000313" key="2">
    <source>
        <dbReference type="Proteomes" id="UP000602284"/>
    </source>
</evidence>
<name>A0ABS1J5K2_9BACL</name>
<dbReference type="Proteomes" id="UP000602284">
    <property type="component" value="Unassembled WGS sequence"/>
</dbReference>
<proteinExistence type="predicted"/>
<reference evidence="1 2" key="1">
    <citation type="submission" date="2021-01" db="EMBL/GenBank/DDBJ databases">
        <title>Tumebacillus sp. strain ITR2 16S ribosomal RNA gene Genome sequencing and assembly.</title>
        <authorList>
            <person name="Kang M."/>
        </authorList>
    </citation>
    <scope>NUCLEOTIDE SEQUENCE [LARGE SCALE GENOMIC DNA]</scope>
    <source>
        <strain evidence="1 2">ITR2</strain>
    </source>
</reference>
<keyword evidence="2" id="KW-1185">Reference proteome</keyword>
<gene>
    <name evidence="1" type="ORF">JJB07_02770</name>
</gene>